<dbReference type="InterPro" id="IPR034964">
    <property type="entry name" value="LS"/>
</dbReference>
<protein>
    <recommendedName>
        <fullName evidence="3 7">6,7-dimethyl-8-ribityllumazine synthase</fullName>
        <shortName evidence="7">DMRL synthase</shortName>
        <shortName evidence="7">LS</shortName>
        <shortName evidence="7">Lumazine synthase</shortName>
        <ecNumber evidence="3 7">2.5.1.78</ecNumber>
    </recommendedName>
</protein>
<dbReference type="HAMAP" id="MF_00178">
    <property type="entry name" value="Lumazine_synth"/>
    <property type="match status" value="1"/>
</dbReference>
<dbReference type="Gene3D" id="3.40.50.960">
    <property type="entry name" value="Lumazine/riboflavin synthase"/>
    <property type="match status" value="1"/>
</dbReference>
<dbReference type="UniPathway" id="UPA00275">
    <property type="reaction ID" value="UER00404"/>
</dbReference>
<proteinExistence type="inferred from homology"/>
<evidence type="ECO:0000256" key="3">
    <source>
        <dbReference type="ARBA" id="ARBA00012664"/>
    </source>
</evidence>
<dbReference type="PANTHER" id="PTHR21058">
    <property type="entry name" value="6,7-DIMETHYL-8-RIBITYLLUMAZINE SYNTHASE DMRL SYNTHASE LUMAZINE SYNTHASE"/>
    <property type="match status" value="1"/>
</dbReference>
<dbReference type="GO" id="GO:0000906">
    <property type="term" value="F:6,7-dimethyl-8-ribityllumazine synthase activity"/>
    <property type="evidence" value="ECO:0007669"/>
    <property type="project" value="UniProtKB-UniRule"/>
</dbReference>
<feature type="binding site" evidence="7">
    <location>
        <begin position="63"/>
        <end position="65"/>
    </location>
    <ligand>
        <name>5-amino-6-(D-ribitylamino)uracil</name>
        <dbReference type="ChEBI" id="CHEBI:15934"/>
    </ligand>
</feature>
<accession>A0A2T2X0Q2</accession>
<gene>
    <name evidence="7" type="primary">ribH</name>
    <name evidence="8" type="ORF">C7B47_06255</name>
</gene>
<feature type="active site" description="Proton donor" evidence="7">
    <location>
        <position position="96"/>
    </location>
</feature>
<keyword evidence="5 7" id="KW-0808">Transferase</keyword>
<reference evidence="8 9" key="1">
    <citation type="journal article" date="2014" name="BMC Genomics">
        <title>Comparison of environmental and isolate Sulfobacillus genomes reveals diverse carbon, sulfur, nitrogen, and hydrogen metabolisms.</title>
        <authorList>
            <person name="Justice N.B."/>
            <person name="Norman A."/>
            <person name="Brown C.T."/>
            <person name="Singh A."/>
            <person name="Thomas B.C."/>
            <person name="Banfield J.F."/>
        </authorList>
    </citation>
    <scope>NUCLEOTIDE SEQUENCE [LARGE SCALE GENOMIC DNA]</scope>
    <source>
        <strain evidence="8">AMDSBA5</strain>
    </source>
</reference>
<comment type="function">
    <text evidence="7">Catalyzes the formation of 6,7-dimethyl-8-ribityllumazine by condensation of 5-amino-6-(D-ribitylamino)uracil with 3,4-dihydroxy-2-butanone 4-phosphate. This is the penultimate step in the biosynthesis of riboflavin.</text>
</comment>
<dbReference type="AlphaFoldDB" id="A0A2T2X0Q2"/>
<organism evidence="8 9">
    <name type="scientific">Sulfobacillus thermosulfidooxidans</name>
    <dbReference type="NCBI Taxonomy" id="28034"/>
    <lineage>
        <taxon>Bacteria</taxon>
        <taxon>Bacillati</taxon>
        <taxon>Bacillota</taxon>
        <taxon>Clostridia</taxon>
        <taxon>Eubacteriales</taxon>
        <taxon>Clostridiales Family XVII. Incertae Sedis</taxon>
        <taxon>Sulfobacillus</taxon>
    </lineage>
</organism>
<feature type="binding site" evidence="7">
    <location>
        <position position="29"/>
    </location>
    <ligand>
        <name>5-amino-6-(D-ribitylamino)uracil</name>
        <dbReference type="ChEBI" id="CHEBI:15934"/>
    </ligand>
</feature>
<evidence type="ECO:0000256" key="2">
    <source>
        <dbReference type="ARBA" id="ARBA00007424"/>
    </source>
</evidence>
<dbReference type="GO" id="GO:0009231">
    <property type="term" value="P:riboflavin biosynthetic process"/>
    <property type="evidence" value="ECO:0007669"/>
    <property type="project" value="UniProtKB-UniRule"/>
</dbReference>
<dbReference type="Pfam" id="PF00885">
    <property type="entry name" value="DMRL_synthase"/>
    <property type="match status" value="1"/>
</dbReference>
<feature type="binding site" evidence="7">
    <location>
        <position position="135"/>
    </location>
    <ligand>
        <name>(2S)-2-hydroxy-3-oxobutyl phosphate</name>
        <dbReference type="ChEBI" id="CHEBI:58830"/>
    </ligand>
</feature>
<evidence type="ECO:0000256" key="5">
    <source>
        <dbReference type="ARBA" id="ARBA00022679"/>
    </source>
</evidence>
<dbReference type="EC" id="2.5.1.78" evidence="3 7"/>
<feature type="binding site" evidence="7">
    <location>
        <position position="121"/>
    </location>
    <ligand>
        <name>5-amino-6-(D-ribitylamino)uracil</name>
        <dbReference type="ChEBI" id="CHEBI:15934"/>
    </ligand>
</feature>
<evidence type="ECO:0000256" key="4">
    <source>
        <dbReference type="ARBA" id="ARBA00022619"/>
    </source>
</evidence>
<dbReference type="PANTHER" id="PTHR21058:SF0">
    <property type="entry name" value="6,7-DIMETHYL-8-RIBITYLLUMAZINE SYNTHASE"/>
    <property type="match status" value="1"/>
</dbReference>
<dbReference type="NCBIfam" id="TIGR00114">
    <property type="entry name" value="lumazine-synth"/>
    <property type="match status" value="1"/>
</dbReference>
<evidence type="ECO:0000313" key="8">
    <source>
        <dbReference type="EMBL" id="PSR28069.1"/>
    </source>
</evidence>
<comment type="pathway">
    <text evidence="1 7">Cofactor biosynthesis; riboflavin biosynthesis; riboflavin from 2-hydroxy-3-oxobutyl phosphate and 5-amino-6-(D-ribitylamino)uracil: step 1/2.</text>
</comment>
<evidence type="ECO:0000256" key="7">
    <source>
        <dbReference type="HAMAP-Rule" id="MF_00178"/>
    </source>
</evidence>
<comment type="similarity">
    <text evidence="2 7">Belongs to the DMRL synthase family.</text>
</comment>
<dbReference type="CDD" id="cd09209">
    <property type="entry name" value="Lumazine_synthase-I"/>
    <property type="match status" value="1"/>
</dbReference>
<keyword evidence="4 7" id="KW-0686">Riboflavin biosynthesis</keyword>
<dbReference type="SUPFAM" id="SSF52121">
    <property type="entry name" value="Lumazine synthase"/>
    <property type="match status" value="1"/>
</dbReference>
<dbReference type="InterPro" id="IPR036467">
    <property type="entry name" value="LS/RS_sf"/>
</dbReference>
<feature type="binding site" evidence="7">
    <location>
        <begin position="88"/>
        <end position="90"/>
    </location>
    <ligand>
        <name>5-amino-6-(D-ribitylamino)uracil</name>
        <dbReference type="ChEBI" id="CHEBI:15934"/>
    </ligand>
</feature>
<evidence type="ECO:0000256" key="6">
    <source>
        <dbReference type="ARBA" id="ARBA00048785"/>
    </source>
</evidence>
<name>A0A2T2X0Q2_SULTH</name>
<dbReference type="Proteomes" id="UP000242705">
    <property type="component" value="Unassembled WGS sequence"/>
</dbReference>
<dbReference type="EMBL" id="PXYX01000008">
    <property type="protein sequence ID" value="PSR28069.1"/>
    <property type="molecule type" value="Genomic_DNA"/>
</dbReference>
<comment type="caution">
    <text evidence="8">The sequence shown here is derived from an EMBL/GenBank/DDBJ whole genome shotgun (WGS) entry which is preliminary data.</text>
</comment>
<dbReference type="GO" id="GO:0009349">
    <property type="term" value="C:riboflavin synthase complex"/>
    <property type="evidence" value="ECO:0007669"/>
    <property type="project" value="UniProtKB-UniRule"/>
</dbReference>
<evidence type="ECO:0000313" key="9">
    <source>
        <dbReference type="Proteomes" id="UP000242705"/>
    </source>
</evidence>
<evidence type="ECO:0000256" key="1">
    <source>
        <dbReference type="ARBA" id="ARBA00004917"/>
    </source>
</evidence>
<comment type="catalytic activity">
    <reaction evidence="6 7">
        <text>(2S)-2-hydroxy-3-oxobutyl phosphate + 5-amino-6-(D-ribitylamino)uracil = 6,7-dimethyl-8-(1-D-ribityl)lumazine + phosphate + 2 H2O + H(+)</text>
        <dbReference type="Rhea" id="RHEA:26152"/>
        <dbReference type="ChEBI" id="CHEBI:15377"/>
        <dbReference type="ChEBI" id="CHEBI:15378"/>
        <dbReference type="ChEBI" id="CHEBI:15934"/>
        <dbReference type="ChEBI" id="CHEBI:43474"/>
        <dbReference type="ChEBI" id="CHEBI:58201"/>
        <dbReference type="ChEBI" id="CHEBI:58830"/>
        <dbReference type="EC" id="2.5.1.78"/>
    </reaction>
</comment>
<sequence>MGFVDTVAEHQGFLMTHPGQRWAIVVSRFNQRVTDRLLEGAVDTLIRHGVPADSVDVFWTPGAFEIPNMVHYLLNGNKKYAAVITLGAIVRGETPHFDFIAASTSSALADLNRHSNIPVIFGILTCDTMAQAEDRADGKAGNKGAEAALAAIEMADLHYRLKD</sequence>
<dbReference type="GO" id="GO:0005829">
    <property type="term" value="C:cytosol"/>
    <property type="evidence" value="ECO:0007669"/>
    <property type="project" value="TreeGrafter"/>
</dbReference>
<dbReference type="InterPro" id="IPR002180">
    <property type="entry name" value="LS/RS"/>
</dbReference>
<feature type="binding site" evidence="7">
    <location>
        <begin position="93"/>
        <end position="94"/>
    </location>
    <ligand>
        <name>(2S)-2-hydroxy-3-oxobutyl phosphate</name>
        <dbReference type="ChEBI" id="CHEBI:58830"/>
    </ligand>
</feature>